<evidence type="ECO:0000313" key="2">
    <source>
        <dbReference type="Proteomes" id="UP000388452"/>
    </source>
</evidence>
<reference evidence="1 2" key="1">
    <citation type="submission" date="2019-10" db="EMBL/GenBank/DDBJ databases">
        <title>Genome sequencing of Lactobacillus manihotivorans.</title>
        <authorList>
            <person name="Kim K."/>
        </authorList>
    </citation>
    <scope>NUCLEOTIDE SEQUENCE [LARGE SCALE GENOMIC DNA]</scope>
    <source>
        <strain evidence="1 2">LM010</strain>
    </source>
</reference>
<name>A0A5P8JQV4_9LACO</name>
<dbReference type="AlphaFoldDB" id="A0A5P8JQV4"/>
<gene>
    <name evidence="1" type="ORF">LM010_09275</name>
</gene>
<evidence type="ECO:0000313" key="1">
    <source>
        <dbReference type="EMBL" id="QFQ91605.1"/>
    </source>
</evidence>
<dbReference type="RefSeq" id="WP_054718477.1">
    <property type="nucleotide sequence ID" value="NZ_CP045068.1"/>
</dbReference>
<protein>
    <submittedName>
        <fullName evidence="1">Uncharacterized protein</fullName>
    </submittedName>
</protein>
<dbReference type="Proteomes" id="UP000388452">
    <property type="component" value="Chromosome"/>
</dbReference>
<accession>A0A5P8JQV4</accession>
<organism evidence="1 2">
    <name type="scientific">Lacticaseibacillus manihotivorans</name>
    <dbReference type="NCBI Taxonomy" id="88233"/>
    <lineage>
        <taxon>Bacteria</taxon>
        <taxon>Bacillati</taxon>
        <taxon>Bacillota</taxon>
        <taxon>Bacilli</taxon>
        <taxon>Lactobacillales</taxon>
        <taxon>Lactobacillaceae</taxon>
        <taxon>Lacticaseibacillus</taxon>
    </lineage>
</organism>
<sequence length="112" mass="12451">MKKNTATTISTLIAAGAISAWGHHYYYHTWLPKHRYAKLVKRMSHGGTVSGGFIDHQPHQAAAGDVYMTAYDGGLIIDDVMYAFTVAENGTVLHWSRQNVEASRELVDQPTF</sequence>
<proteinExistence type="predicted"/>
<dbReference type="EMBL" id="CP045068">
    <property type="protein sequence ID" value="QFQ91605.1"/>
    <property type="molecule type" value="Genomic_DNA"/>
</dbReference>